<dbReference type="GO" id="GO:0003924">
    <property type="term" value="F:GTPase activity"/>
    <property type="evidence" value="ECO:0007669"/>
    <property type="project" value="UniProtKB-UniRule"/>
</dbReference>
<dbReference type="Proteomes" id="UP000712673">
    <property type="component" value="Unassembled WGS sequence"/>
</dbReference>
<dbReference type="Gene3D" id="3.40.50.1440">
    <property type="entry name" value="Tubulin/FtsZ, GTPase domain"/>
    <property type="match status" value="1"/>
</dbReference>
<evidence type="ECO:0000256" key="3">
    <source>
        <dbReference type="ARBA" id="ARBA00023134"/>
    </source>
</evidence>
<dbReference type="AlphaFoldDB" id="A0A937W172"/>
<sequence>MDENRIYFVDDDTPLGEAQIKVIGIGGAGGNAVNNMIMGQSNGVEFITANTDLQALNATLAPTKIQLGAQLTKGLGAGANPEIGRRSAEEDHEKLRSLLAGADMVFITAGMGGGTGTGAAPVIASVAKELGCLTVAVVTKPFDFEGRKRKVQAEEGLRLLRGNVDTLITIPNQRLLQVVDRGTSLRDAFRVADNVLRQAVQGIADLIATPGLINLDFADVQTIMTGMGLAVMGTGVAHGDNRAVEAAHQAISSPLLEETSIDGARGV</sequence>
<dbReference type="PRINTS" id="PR00423">
    <property type="entry name" value="CELLDVISFTSZ"/>
</dbReference>
<dbReference type="SMART" id="SM00864">
    <property type="entry name" value="Tubulin"/>
    <property type="match status" value="1"/>
</dbReference>
<dbReference type="NCBIfam" id="TIGR00065">
    <property type="entry name" value="ftsZ"/>
    <property type="match status" value="1"/>
</dbReference>
<name>A0A937W172_UNCTE</name>
<proteinExistence type="inferred from homology"/>
<comment type="caution">
    <text evidence="7">The sequence shown here is derived from an EMBL/GenBank/DDBJ whole genome shotgun (WGS) entry which is preliminary data.</text>
</comment>
<evidence type="ECO:0000256" key="2">
    <source>
        <dbReference type="ARBA" id="ARBA00022741"/>
    </source>
</evidence>
<feature type="domain" description="Tubulin/FtsZ GTPase" evidence="6">
    <location>
        <begin position="19"/>
        <end position="211"/>
    </location>
</feature>
<dbReference type="InterPro" id="IPR024757">
    <property type="entry name" value="FtsZ_C"/>
</dbReference>
<gene>
    <name evidence="7" type="primary">ftsZ</name>
    <name evidence="7" type="ORF">FJZ47_06495</name>
</gene>
<dbReference type="PROSITE" id="PS01135">
    <property type="entry name" value="FTSZ_2"/>
    <property type="match status" value="1"/>
</dbReference>
<dbReference type="PROSITE" id="PS01134">
    <property type="entry name" value="FTSZ_1"/>
    <property type="match status" value="1"/>
</dbReference>
<dbReference type="GO" id="GO:0005737">
    <property type="term" value="C:cytoplasm"/>
    <property type="evidence" value="ECO:0007669"/>
    <property type="project" value="UniProtKB-SubCell"/>
</dbReference>
<protein>
    <recommendedName>
        <fullName evidence="4 5">Cell division protein FtsZ</fullName>
    </recommendedName>
</protein>
<dbReference type="FunFam" id="3.40.50.1440:FF:000001">
    <property type="entry name" value="Cell division protein FtsZ"/>
    <property type="match status" value="1"/>
</dbReference>
<evidence type="ECO:0000256" key="5">
    <source>
        <dbReference type="RuleBase" id="RU000631"/>
    </source>
</evidence>
<keyword evidence="5" id="KW-0717">Septation</keyword>
<evidence type="ECO:0000313" key="8">
    <source>
        <dbReference type="Proteomes" id="UP000712673"/>
    </source>
</evidence>
<dbReference type="GO" id="GO:0032153">
    <property type="term" value="C:cell division site"/>
    <property type="evidence" value="ECO:0007669"/>
    <property type="project" value="TreeGrafter"/>
</dbReference>
<reference evidence="7" key="1">
    <citation type="submission" date="2019-03" db="EMBL/GenBank/DDBJ databases">
        <title>Lake Tanganyika Metagenome-Assembled Genomes (MAGs).</title>
        <authorList>
            <person name="Tran P."/>
        </authorList>
    </citation>
    <scope>NUCLEOTIDE SEQUENCE</scope>
    <source>
        <strain evidence="7">K_DeepCast_65m_m2_066</strain>
    </source>
</reference>
<keyword evidence="5" id="KW-0131">Cell cycle</keyword>
<dbReference type="PANTHER" id="PTHR30314">
    <property type="entry name" value="CELL DIVISION PROTEIN FTSZ-RELATED"/>
    <property type="match status" value="1"/>
</dbReference>
<dbReference type="InterPro" id="IPR008280">
    <property type="entry name" value="Tub_FtsZ_C"/>
</dbReference>
<comment type="similarity">
    <text evidence="1 5">Belongs to the FtsZ family.</text>
</comment>
<comment type="subunit">
    <text evidence="5">Homodimer. Polymerizes to form a dynamic ring structure in a strictly GTP-dependent manner.</text>
</comment>
<evidence type="ECO:0000313" key="7">
    <source>
        <dbReference type="EMBL" id="MBM3223432.1"/>
    </source>
</evidence>
<comment type="subcellular location">
    <subcellularLocation>
        <location evidence="5">Cytoplasm</location>
    </subcellularLocation>
</comment>
<dbReference type="EMBL" id="VGLS01000143">
    <property type="protein sequence ID" value="MBM3223432.1"/>
    <property type="molecule type" value="Genomic_DNA"/>
</dbReference>
<keyword evidence="5 7" id="KW-0132">Cell division</keyword>
<dbReference type="HAMAP" id="MF_00909">
    <property type="entry name" value="FtsZ"/>
    <property type="match status" value="1"/>
</dbReference>
<dbReference type="SUPFAM" id="SSF52490">
    <property type="entry name" value="Tubulin nucleotide-binding domain-like"/>
    <property type="match status" value="1"/>
</dbReference>
<dbReference type="InterPro" id="IPR003008">
    <property type="entry name" value="Tubulin_FtsZ_GTPase"/>
</dbReference>
<evidence type="ECO:0000259" key="6">
    <source>
        <dbReference type="SMART" id="SM00864"/>
    </source>
</evidence>
<feature type="non-terminal residue" evidence="7">
    <location>
        <position position="267"/>
    </location>
</feature>
<dbReference type="InterPro" id="IPR045061">
    <property type="entry name" value="FtsZ/CetZ"/>
</dbReference>
<dbReference type="GO" id="GO:0000917">
    <property type="term" value="P:division septum assembly"/>
    <property type="evidence" value="ECO:0007669"/>
    <property type="project" value="UniProtKB-KW"/>
</dbReference>
<comment type="function">
    <text evidence="5">Essential cell division protein that forms a contractile ring structure (Z ring) at the future cell division site. The regulation of the ring assembly controls the timing and the location of cell division. One of the functions of the FtsZ ring is to recruit other cell division proteins to the septum to produce a new cell wall between the dividing cells. Binds GTP and shows GTPase activity.</text>
</comment>
<evidence type="ECO:0000256" key="4">
    <source>
        <dbReference type="NCBIfam" id="TIGR00065"/>
    </source>
</evidence>
<dbReference type="SUPFAM" id="SSF55307">
    <property type="entry name" value="Tubulin C-terminal domain-like"/>
    <property type="match status" value="1"/>
</dbReference>
<organism evidence="7 8">
    <name type="scientific">Tectimicrobiota bacterium</name>
    <dbReference type="NCBI Taxonomy" id="2528274"/>
    <lineage>
        <taxon>Bacteria</taxon>
        <taxon>Pseudomonadati</taxon>
        <taxon>Nitrospinota/Tectimicrobiota group</taxon>
        <taxon>Candidatus Tectimicrobiota</taxon>
    </lineage>
</organism>
<dbReference type="InterPro" id="IPR036525">
    <property type="entry name" value="Tubulin/FtsZ_GTPase_sf"/>
</dbReference>
<evidence type="ECO:0000256" key="1">
    <source>
        <dbReference type="ARBA" id="ARBA00009690"/>
    </source>
</evidence>
<dbReference type="Pfam" id="PF12327">
    <property type="entry name" value="FtsZ_C"/>
    <property type="match status" value="1"/>
</dbReference>
<keyword evidence="2 5" id="KW-0547">Nucleotide-binding</keyword>
<dbReference type="Pfam" id="PF00091">
    <property type="entry name" value="Tubulin"/>
    <property type="match status" value="1"/>
</dbReference>
<dbReference type="CDD" id="cd02201">
    <property type="entry name" value="FtsZ_type1"/>
    <property type="match status" value="1"/>
</dbReference>
<dbReference type="GO" id="GO:0005525">
    <property type="term" value="F:GTP binding"/>
    <property type="evidence" value="ECO:0007669"/>
    <property type="project" value="UniProtKB-KW"/>
</dbReference>
<dbReference type="InterPro" id="IPR020805">
    <property type="entry name" value="Cell_div_FtsZ_CS"/>
</dbReference>
<dbReference type="InterPro" id="IPR000158">
    <property type="entry name" value="Cell_div_FtsZ"/>
</dbReference>
<keyword evidence="3 5" id="KW-0342">GTP-binding</keyword>
<accession>A0A937W172</accession>
<dbReference type="PANTHER" id="PTHR30314:SF3">
    <property type="entry name" value="MITOCHONDRIAL DIVISION PROTEIN FSZA"/>
    <property type="match status" value="1"/>
</dbReference>